<keyword evidence="4 6" id="KW-1133">Transmembrane helix</keyword>
<dbReference type="CDD" id="cd13128">
    <property type="entry name" value="MATE_Wzx_like"/>
    <property type="match status" value="1"/>
</dbReference>
<evidence type="ECO:0000256" key="4">
    <source>
        <dbReference type="ARBA" id="ARBA00022989"/>
    </source>
</evidence>
<proteinExistence type="predicted"/>
<feature type="transmembrane region" description="Helical" evidence="6">
    <location>
        <begin position="308"/>
        <end position="328"/>
    </location>
</feature>
<evidence type="ECO:0000256" key="2">
    <source>
        <dbReference type="ARBA" id="ARBA00022475"/>
    </source>
</evidence>
<evidence type="ECO:0000256" key="6">
    <source>
        <dbReference type="SAM" id="Phobius"/>
    </source>
</evidence>
<dbReference type="PANTHER" id="PTHR30250:SF11">
    <property type="entry name" value="O-ANTIGEN TRANSPORTER-RELATED"/>
    <property type="match status" value="1"/>
</dbReference>
<dbReference type="InterPro" id="IPR002797">
    <property type="entry name" value="Polysacc_synth"/>
</dbReference>
<dbReference type="GO" id="GO:0005886">
    <property type="term" value="C:plasma membrane"/>
    <property type="evidence" value="ECO:0007669"/>
    <property type="project" value="UniProtKB-SubCell"/>
</dbReference>
<name>A0A1I6M4P2_9EURY</name>
<dbReference type="Pfam" id="PF01943">
    <property type="entry name" value="Polysacc_synt"/>
    <property type="match status" value="1"/>
</dbReference>
<evidence type="ECO:0000313" key="7">
    <source>
        <dbReference type="EMBL" id="SFS10656.1"/>
    </source>
</evidence>
<organism evidence="7 8">
    <name type="scientific">Halomicrobium zhouii</name>
    <dbReference type="NCBI Taxonomy" id="767519"/>
    <lineage>
        <taxon>Archaea</taxon>
        <taxon>Methanobacteriati</taxon>
        <taxon>Methanobacteriota</taxon>
        <taxon>Stenosarchaea group</taxon>
        <taxon>Halobacteria</taxon>
        <taxon>Halobacteriales</taxon>
        <taxon>Haloarculaceae</taxon>
        <taxon>Halomicrobium</taxon>
    </lineage>
</organism>
<keyword evidence="3 6" id="KW-0812">Transmembrane</keyword>
<feature type="transmembrane region" description="Helical" evidence="6">
    <location>
        <begin position="152"/>
        <end position="176"/>
    </location>
</feature>
<feature type="transmembrane region" description="Helical" evidence="6">
    <location>
        <begin position="43"/>
        <end position="63"/>
    </location>
</feature>
<dbReference type="STRING" id="767519.SAMN05216559_3778"/>
<feature type="transmembrane region" description="Helical" evidence="6">
    <location>
        <begin position="455"/>
        <end position="479"/>
    </location>
</feature>
<dbReference type="EMBL" id="FOZK01000004">
    <property type="protein sequence ID" value="SFS10656.1"/>
    <property type="molecule type" value="Genomic_DNA"/>
</dbReference>
<evidence type="ECO:0000256" key="1">
    <source>
        <dbReference type="ARBA" id="ARBA00004651"/>
    </source>
</evidence>
<dbReference type="PANTHER" id="PTHR30250">
    <property type="entry name" value="PST FAMILY PREDICTED COLANIC ACID TRANSPORTER"/>
    <property type="match status" value="1"/>
</dbReference>
<feature type="transmembrane region" description="Helical" evidence="6">
    <location>
        <begin position="90"/>
        <end position="111"/>
    </location>
</feature>
<evidence type="ECO:0000256" key="5">
    <source>
        <dbReference type="ARBA" id="ARBA00023136"/>
    </source>
</evidence>
<feature type="transmembrane region" description="Helical" evidence="6">
    <location>
        <begin position="15"/>
        <end position="37"/>
    </location>
</feature>
<protein>
    <submittedName>
        <fullName evidence="7">Membrane protein involved in the export of O-antigen and teichoic acid</fullName>
    </submittedName>
</protein>
<evidence type="ECO:0000256" key="3">
    <source>
        <dbReference type="ARBA" id="ARBA00022692"/>
    </source>
</evidence>
<evidence type="ECO:0000313" key="8">
    <source>
        <dbReference type="Proteomes" id="UP000199062"/>
    </source>
</evidence>
<dbReference type="RefSeq" id="WP_089818620.1">
    <property type="nucleotide sequence ID" value="NZ_FOZK01000004.1"/>
</dbReference>
<dbReference type="InterPro" id="IPR050833">
    <property type="entry name" value="Poly_Biosynth_Transport"/>
</dbReference>
<sequence length="489" mass="51873">MSLAERVARGVKASLIARVVYIATNSALLIVLTRYLLEPGEYGQLYFALSVLGIALLFSALGIPKATARYVTEYVEKDQRQIPYLIERSLLVLLVLSGLVALALAGGRGLIAELLGEPGLEPFLLIGAVHVAAKSLQTYVKTLFQGFNRVTYSAVVSATNGVARLVLATVFVLAGYGALGALAGYVAAYVLSSLLGLGILYAKFYRRYERAAEPEAGLLRRLLEYSIPTAATRAGVVLDSRVDSLLLGVLAGPVAVGFYTVARQIADVCIVPAQSLGYTITPALGEQKAADQSSRGARLYERSLENVLLLYIPAGVGLVLVAEPAIRYVFTEDYLGAVPVVQLFSLFILVRAVHKITGSGLDYLGLARIRAIARTTTALGNVGLNVLLIPEYGAVGAGLATVTTYTLYTAVNVYYIHREFALRLGFLARRIAHILAVTSVMAGGVVLALPYVTGLATLAGAILLGGVVWAVLVVLSGLLDPAEIRTFLG</sequence>
<feature type="transmembrane region" description="Helical" evidence="6">
    <location>
        <begin position="427"/>
        <end position="449"/>
    </location>
</feature>
<accession>A0A1I6M4P2</accession>
<keyword evidence="8" id="KW-1185">Reference proteome</keyword>
<keyword evidence="2" id="KW-1003">Cell membrane</keyword>
<dbReference type="AlphaFoldDB" id="A0A1I6M4P2"/>
<feature type="transmembrane region" description="Helical" evidence="6">
    <location>
        <begin position="395"/>
        <end position="415"/>
    </location>
</feature>
<gene>
    <name evidence="7" type="ORF">SAMN05216559_3778</name>
</gene>
<keyword evidence="5 6" id="KW-0472">Membrane</keyword>
<feature type="transmembrane region" description="Helical" evidence="6">
    <location>
        <begin position="182"/>
        <end position="202"/>
    </location>
</feature>
<dbReference type="OrthoDB" id="202076at2157"/>
<comment type="subcellular location">
    <subcellularLocation>
        <location evidence="1">Cell membrane</location>
        <topology evidence="1">Multi-pass membrane protein</topology>
    </subcellularLocation>
</comment>
<reference evidence="7 8" key="1">
    <citation type="submission" date="2016-10" db="EMBL/GenBank/DDBJ databases">
        <authorList>
            <person name="de Groot N.N."/>
        </authorList>
    </citation>
    <scope>NUCLEOTIDE SEQUENCE [LARGE SCALE GENOMIC DNA]</scope>
    <source>
        <strain evidence="7 8">CGMCC 1.10457</strain>
    </source>
</reference>
<dbReference type="Proteomes" id="UP000199062">
    <property type="component" value="Unassembled WGS sequence"/>
</dbReference>